<dbReference type="PANTHER" id="PTHR44858:SF1">
    <property type="entry name" value="UDP-N-ACETYLGLUCOSAMINE--PEPTIDE N-ACETYLGLUCOSAMINYLTRANSFERASE SPINDLY-RELATED"/>
    <property type="match status" value="1"/>
</dbReference>
<dbReference type="PROSITE" id="PS51471">
    <property type="entry name" value="FE2OG_OXY"/>
    <property type="match status" value="1"/>
</dbReference>
<dbReference type="InterPro" id="IPR050498">
    <property type="entry name" value="Ycf3"/>
</dbReference>
<evidence type="ECO:0000259" key="12">
    <source>
        <dbReference type="PROSITE" id="PS51471"/>
    </source>
</evidence>
<dbReference type="GO" id="GO:0031418">
    <property type="term" value="F:L-ascorbic acid binding"/>
    <property type="evidence" value="ECO:0007669"/>
    <property type="project" value="InterPro"/>
</dbReference>
<dbReference type="Proteomes" id="UP000751190">
    <property type="component" value="Unassembled WGS sequence"/>
</dbReference>
<dbReference type="InterPro" id="IPR019734">
    <property type="entry name" value="TPR_rpt"/>
</dbReference>
<reference evidence="13" key="1">
    <citation type="submission" date="2021-05" db="EMBL/GenBank/DDBJ databases">
        <title>The genome of the haptophyte Pavlova lutheri (Diacronema luteri, Pavlovales) - a model for lipid biosynthesis in eukaryotic algae.</title>
        <authorList>
            <person name="Hulatt C.J."/>
            <person name="Posewitz M.C."/>
        </authorList>
    </citation>
    <scope>NUCLEOTIDE SEQUENCE</scope>
    <source>
        <strain evidence="13">NIVA-4/92</strain>
    </source>
</reference>
<name>A0A8J5XDA7_DIALT</name>
<evidence type="ECO:0000256" key="11">
    <source>
        <dbReference type="SAM" id="SignalP"/>
    </source>
</evidence>
<evidence type="ECO:0000313" key="14">
    <source>
        <dbReference type="Proteomes" id="UP000751190"/>
    </source>
</evidence>
<dbReference type="SUPFAM" id="SSF48452">
    <property type="entry name" value="TPR-like"/>
    <property type="match status" value="1"/>
</dbReference>
<keyword evidence="4 10" id="KW-0802">TPR repeat</keyword>
<dbReference type="Gene3D" id="2.60.120.620">
    <property type="entry name" value="q2cbj1_9rhob like domain"/>
    <property type="match status" value="1"/>
</dbReference>
<dbReference type="EMBL" id="JAGTXO010000050">
    <property type="protein sequence ID" value="KAG8458537.1"/>
    <property type="molecule type" value="Genomic_DNA"/>
</dbReference>
<feature type="signal peptide" evidence="11">
    <location>
        <begin position="1"/>
        <end position="18"/>
    </location>
</feature>
<evidence type="ECO:0000313" key="13">
    <source>
        <dbReference type="EMBL" id="KAG8458537.1"/>
    </source>
</evidence>
<dbReference type="Gene3D" id="1.25.40.10">
    <property type="entry name" value="Tetratricopeptide repeat domain"/>
    <property type="match status" value="1"/>
</dbReference>
<dbReference type="InterPro" id="IPR011990">
    <property type="entry name" value="TPR-like_helical_dom_sf"/>
</dbReference>
<keyword evidence="8" id="KW-0408">Iron</keyword>
<evidence type="ECO:0000256" key="4">
    <source>
        <dbReference type="ARBA" id="ARBA00022803"/>
    </source>
</evidence>
<evidence type="ECO:0000256" key="3">
    <source>
        <dbReference type="ARBA" id="ARBA00022737"/>
    </source>
</evidence>
<evidence type="ECO:0000256" key="10">
    <source>
        <dbReference type="PROSITE-ProRule" id="PRU00339"/>
    </source>
</evidence>
<evidence type="ECO:0000256" key="2">
    <source>
        <dbReference type="ARBA" id="ARBA00022723"/>
    </source>
</evidence>
<feature type="chain" id="PRO_5035212268" description="Fe2OG dioxygenase domain-containing protein" evidence="11">
    <location>
        <begin position="19"/>
        <end position="492"/>
    </location>
</feature>
<feature type="repeat" description="TPR" evidence="10">
    <location>
        <begin position="444"/>
        <end position="477"/>
    </location>
</feature>
<evidence type="ECO:0000256" key="9">
    <source>
        <dbReference type="ARBA" id="ARBA00023180"/>
    </source>
</evidence>
<dbReference type="GO" id="GO:0051213">
    <property type="term" value="F:dioxygenase activity"/>
    <property type="evidence" value="ECO:0007669"/>
    <property type="project" value="UniProtKB-KW"/>
</dbReference>
<keyword evidence="7" id="KW-0560">Oxidoreductase</keyword>
<sequence length="492" mass="50589">MLACVLAAAAWAGGPARTGAPARRAPVRATVTVDAAVLAANDALHAAACERSDARYRPSAPLVAYAGEWERFCFPASPEAYAGVDAVPPCPFTAVDLACVSTRPLLSAEQCAVFLADAQDVAASAWDLPAAAAGAEATYARRAGTTVEVSQLPRGRELFNAAVLPALFPAVVAAFPDALGDVPPARLRVQAAFVVKYNASAGQTELGYHRDGPLVTATCALNCPSEFDGGGTLIEAKDWPRSPAPIRLARGHALLHPGNVRHGGAPITSGLRFVLVVFMYDSRTTDHARHCTVRAQARLDGALREQRGSAQRRAALAAAARGFHDALACGAGDRSEAAHVGLGHAFLELASYDGAAALAAALDNLEAAVVRAPADAHAHTMLSTACLAAGLTARALEAASAAVEADPASPIARNNRGLILAALGRSADALRAYADGLRLDPSNAELLVNFGVSAYDLGETATAVRCFRAALDSDPTHARAATNLAQLQLGGA</sequence>
<dbReference type="AlphaFoldDB" id="A0A8J5XDA7"/>
<dbReference type="InterPro" id="IPR005123">
    <property type="entry name" value="Oxoglu/Fe-dep_dioxygenase_dom"/>
</dbReference>
<feature type="domain" description="Fe2OG dioxygenase" evidence="12">
    <location>
        <begin position="188"/>
        <end position="281"/>
    </location>
</feature>
<dbReference type="SUPFAM" id="SSF51197">
    <property type="entry name" value="Clavaminate synthase-like"/>
    <property type="match status" value="1"/>
</dbReference>
<evidence type="ECO:0000256" key="1">
    <source>
        <dbReference type="ARBA" id="ARBA00001961"/>
    </source>
</evidence>
<evidence type="ECO:0000256" key="6">
    <source>
        <dbReference type="ARBA" id="ARBA00022964"/>
    </source>
</evidence>
<gene>
    <name evidence="13" type="ORF">KFE25_003072</name>
</gene>
<keyword evidence="14" id="KW-1185">Reference proteome</keyword>
<evidence type="ECO:0000256" key="7">
    <source>
        <dbReference type="ARBA" id="ARBA00023002"/>
    </source>
</evidence>
<dbReference type="Pfam" id="PF13432">
    <property type="entry name" value="TPR_16"/>
    <property type="match status" value="2"/>
</dbReference>
<comment type="caution">
    <text evidence="13">The sequence shown here is derived from an EMBL/GenBank/DDBJ whole genome shotgun (WGS) entry which is preliminary data.</text>
</comment>
<protein>
    <recommendedName>
        <fullName evidence="12">Fe2OG dioxygenase domain-containing protein</fullName>
    </recommendedName>
</protein>
<comment type="cofactor">
    <cofactor evidence="1">
        <name>L-ascorbate</name>
        <dbReference type="ChEBI" id="CHEBI:38290"/>
    </cofactor>
</comment>
<accession>A0A8J5XDA7</accession>
<proteinExistence type="predicted"/>
<keyword evidence="2" id="KW-0479">Metal-binding</keyword>
<dbReference type="PANTHER" id="PTHR44858">
    <property type="entry name" value="TETRATRICOPEPTIDE REPEAT PROTEIN 6"/>
    <property type="match status" value="1"/>
</dbReference>
<evidence type="ECO:0000256" key="5">
    <source>
        <dbReference type="ARBA" id="ARBA00022824"/>
    </source>
</evidence>
<keyword evidence="9" id="KW-0325">Glycoprotein</keyword>
<dbReference type="OrthoDB" id="69177at2759"/>
<keyword evidence="5" id="KW-0256">Endoplasmic reticulum</keyword>
<keyword evidence="3" id="KW-0677">Repeat</keyword>
<dbReference type="SMART" id="SM00702">
    <property type="entry name" value="P4Hc"/>
    <property type="match status" value="1"/>
</dbReference>
<dbReference type="SMART" id="SM00028">
    <property type="entry name" value="TPR"/>
    <property type="match status" value="3"/>
</dbReference>
<dbReference type="PROSITE" id="PS50005">
    <property type="entry name" value="TPR"/>
    <property type="match status" value="2"/>
</dbReference>
<organism evidence="13 14">
    <name type="scientific">Diacronema lutheri</name>
    <name type="common">Unicellular marine alga</name>
    <name type="synonym">Monochrysis lutheri</name>
    <dbReference type="NCBI Taxonomy" id="2081491"/>
    <lineage>
        <taxon>Eukaryota</taxon>
        <taxon>Haptista</taxon>
        <taxon>Haptophyta</taxon>
        <taxon>Pavlovophyceae</taxon>
        <taxon>Pavlovales</taxon>
        <taxon>Pavlovaceae</taxon>
        <taxon>Diacronema</taxon>
    </lineage>
</organism>
<dbReference type="GO" id="GO:0005506">
    <property type="term" value="F:iron ion binding"/>
    <property type="evidence" value="ECO:0007669"/>
    <property type="project" value="InterPro"/>
</dbReference>
<feature type="repeat" description="TPR" evidence="10">
    <location>
        <begin position="410"/>
        <end position="443"/>
    </location>
</feature>
<dbReference type="GO" id="GO:0016705">
    <property type="term" value="F:oxidoreductase activity, acting on paired donors, with incorporation or reduction of molecular oxygen"/>
    <property type="evidence" value="ECO:0007669"/>
    <property type="project" value="InterPro"/>
</dbReference>
<evidence type="ECO:0000256" key="8">
    <source>
        <dbReference type="ARBA" id="ARBA00023004"/>
    </source>
</evidence>
<keyword evidence="6" id="KW-0223">Dioxygenase</keyword>
<keyword evidence="11" id="KW-0732">Signal</keyword>
<dbReference type="InterPro" id="IPR006620">
    <property type="entry name" value="Pro_4_hyd_alph"/>
</dbReference>